<dbReference type="SMART" id="SM00220">
    <property type="entry name" value="S_TKc"/>
    <property type="match status" value="1"/>
</dbReference>
<feature type="domain" description="Protein kinase" evidence="1">
    <location>
        <begin position="3"/>
        <end position="278"/>
    </location>
</feature>
<name>A0AAP0IDE4_9MAGN</name>
<dbReference type="InterPro" id="IPR008271">
    <property type="entry name" value="Ser/Thr_kinase_AS"/>
</dbReference>
<dbReference type="InterPro" id="IPR011009">
    <property type="entry name" value="Kinase-like_dom_sf"/>
</dbReference>
<dbReference type="GO" id="GO:0007165">
    <property type="term" value="P:signal transduction"/>
    <property type="evidence" value="ECO:0007669"/>
    <property type="project" value="TreeGrafter"/>
</dbReference>
<reference evidence="2 3" key="1">
    <citation type="submission" date="2024-01" db="EMBL/GenBank/DDBJ databases">
        <title>Genome assemblies of Stephania.</title>
        <authorList>
            <person name="Yang L."/>
        </authorList>
    </citation>
    <scope>NUCLEOTIDE SEQUENCE [LARGE SCALE GENOMIC DNA]</scope>
    <source>
        <strain evidence="2">JXDWG</strain>
        <tissue evidence="2">Leaf</tissue>
    </source>
</reference>
<protein>
    <recommendedName>
        <fullName evidence="1">Protein kinase domain-containing protein</fullName>
    </recommendedName>
</protein>
<proteinExistence type="predicted"/>
<evidence type="ECO:0000259" key="1">
    <source>
        <dbReference type="PROSITE" id="PS50011"/>
    </source>
</evidence>
<dbReference type="PANTHER" id="PTHR48011:SF51">
    <property type="entry name" value="PROTEIN KINASE SUPERFAMILY PROTEIN"/>
    <property type="match status" value="1"/>
</dbReference>
<dbReference type="Pfam" id="PF00069">
    <property type="entry name" value="Pkinase"/>
    <property type="match status" value="1"/>
</dbReference>
<keyword evidence="3" id="KW-1185">Reference proteome</keyword>
<sequence length="361" mass="40637">MNWSRGKIIGRGSFGSVCLATKRSEFNNNNNNDEFNFNSLMAVKSCSASNSTSLHREETILDQFRDCPQILTCFGHDYTTENGDRLYNLHLELASRGSLAQLIQHSGGSVPESEVRRYTESILKGLHCIHQKGFVHCDIKPHNILLTSEPGQVKIADFGLAMKIGDSTNSIELPNLVFGGTPMYMAPESIVRDDRGGSSACDVWALGCVVAEMITGRPVWRFNDCDASALLFKIGFSDELPEIPEQLSEDGRDFLKKCFVRDPRKRWTAEMLLSHQFVVGSSGTENINKNVSPSPRSAFEFPEWVSSPRSACFDSDRWDCERFDSSDRIEELRTWNVPNWCETRSWITVREGESVTIGRSR</sequence>
<dbReference type="Proteomes" id="UP001419268">
    <property type="component" value="Unassembled WGS sequence"/>
</dbReference>
<organism evidence="2 3">
    <name type="scientific">Stephania cephalantha</name>
    <dbReference type="NCBI Taxonomy" id="152367"/>
    <lineage>
        <taxon>Eukaryota</taxon>
        <taxon>Viridiplantae</taxon>
        <taxon>Streptophyta</taxon>
        <taxon>Embryophyta</taxon>
        <taxon>Tracheophyta</taxon>
        <taxon>Spermatophyta</taxon>
        <taxon>Magnoliopsida</taxon>
        <taxon>Ranunculales</taxon>
        <taxon>Menispermaceae</taxon>
        <taxon>Menispermoideae</taxon>
        <taxon>Cissampelideae</taxon>
        <taxon>Stephania</taxon>
    </lineage>
</organism>
<dbReference type="PANTHER" id="PTHR48011">
    <property type="entry name" value="CCR4-NOT TRANSCRIPTIONAL COMPLEX SUBUNIT CAF120-RELATED"/>
    <property type="match status" value="1"/>
</dbReference>
<dbReference type="InterPro" id="IPR052751">
    <property type="entry name" value="Plant_MAPKKK"/>
</dbReference>
<dbReference type="PROSITE" id="PS50011">
    <property type="entry name" value="PROTEIN_KINASE_DOM"/>
    <property type="match status" value="1"/>
</dbReference>
<dbReference type="InterPro" id="IPR000719">
    <property type="entry name" value="Prot_kinase_dom"/>
</dbReference>
<comment type="caution">
    <text evidence="2">The sequence shown here is derived from an EMBL/GenBank/DDBJ whole genome shotgun (WGS) entry which is preliminary data.</text>
</comment>
<dbReference type="PROSITE" id="PS00108">
    <property type="entry name" value="PROTEIN_KINASE_ST"/>
    <property type="match status" value="1"/>
</dbReference>
<gene>
    <name evidence="2" type="ORF">Scep_020275</name>
</gene>
<dbReference type="Gene3D" id="1.10.510.10">
    <property type="entry name" value="Transferase(Phosphotransferase) domain 1"/>
    <property type="match status" value="1"/>
</dbReference>
<evidence type="ECO:0000313" key="2">
    <source>
        <dbReference type="EMBL" id="KAK9112756.1"/>
    </source>
</evidence>
<dbReference type="AlphaFoldDB" id="A0AAP0IDE4"/>
<accession>A0AAP0IDE4</accession>
<dbReference type="GO" id="GO:0005524">
    <property type="term" value="F:ATP binding"/>
    <property type="evidence" value="ECO:0007669"/>
    <property type="project" value="InterPro"/>
</dbReference>
<dbReference type="CDD" id="cd06606">
    <property type="entry name" value="STKc_MAPKKK"/>
    <property type="match status" value="1"/>
</dbReference>
<evidence type="ECO:0000313" key="3">
    <source>
        <dbReference type="Proteomes" id="UP001419268"/>
    </source>
</evidence>
<dbReference type="SUPFAM" id="SSF56112">
    <property type="entry name" value="Protein kinase-like (PK-like)"/>
    <property type="match status" value="1"/>
</dbReference>
<dbReference type="GO" id="GO:0004672">
    <property type="term" value="F:protein kinase activity"/>
    <property type="evidence" value="ECO:0007669"/>
    <property type="project" value="InterPro"/>
</dbReference>
<dbReference type="EMBL" id="JBBNAG010000008">
    <property type="protein sequence ID" value="KAK9112756.1"/>
    <property type="molecule type" value="Genomic_DNA"/>
</dbReference>